<dbReference type="AlphaFoldDB" id="A0AA38PDY8"/>
<name>A0AA38PDY8_9AGAR</name>
<dbReference type="EMBL" id="MU806057">
    <property type="protein sequence ID" value="KAJ3840956.1"/>
    <property type="molecule type" value="Genomic_DNA"/>
</dbReference>
<dbReference type="Proteomes" id="UP001163846">
    <property type="component" value="Unassembled WGS sequence"/>
</dbReference>
<reference evidence="2" key="1">
    <citation type="submission" date="2022-08" db="EMBL/GenBank/DDBJ databases">
        <authorList>
            <consortium name="DOE Joint Genome Institute"/>
            <person name="Min B."/>
            <person name="Riley R."/>
            <person name="Sierra-Patev S."/>
            <person name="Naranjo-Ortiz M."/>
            <person name="Looney B."/>
            <person name="Konkel Z."/>
            <person name="Slot J.C."/>
            <person name="Sakamoto Y."/>
            <person name="Steenwyk J.L."/>
            <person name="Rokas A."/>
            <person name="Carro J."/>
            <person name="Camarero S."/>
            <person name="Ferreira P."/>
            <person name="Molpeceres G."/>
            <person name="Ruiz-Duenas F.J."/>
            <person name="Serrano A."/>
            <person name="Henrissat B."/>
            <person name="Drula E."/>
            <person name="Hughes K.W."/>
            <person name="Mata J.L."/>
            <person name="Ishikawa N.K."/>
            <person name="Vargas-Isla R."/>
            <person name="Ushijima S."/>
            <person name="Smith C.A."/>
            <person name="Ahrendt S."/>
            <person name="Andreopoulos W."/>
            <person name="He G."/>
            <person name="Labutti K."/>
            <person name="Lipzen A."/>
            <person name="Ng V."/>
            <person name="Sandor L."/>
            <person name="Barry K."/>
            <person name="Martinez A.T."/>
            <person name="Xiao Y."/>
            <person name="Gibbons J.G."/>
            <person name="Terashima K."/>
            <person name="Hibbett D.S."/>
            <person name="Grigoriev I.V."/>
        </authorList>
    </citation>
    <scope>NUCLEOTIDE SEQUENCE</scope>
    <source>
        <strain evidence="2">TFB9207</strain>
    </source>
</reference>
<keyword evidence="3" id="KW-1185">Reference proteome</keyword>
<evidence type="ECO:0000313" key="2">
    <source>
        <dbReference type="EMBL" id="KAJ3840956.1"/>
    </source>
</evidence>
<feature type="compositionally biased region" description="Polar residues" evidence="1">
    <location>
        <begin position="41"/>
        <end position="68"/>
    </location>
</feature>
<protein>
    <submittedName>
        <fullName evidence="2">Uncharacterized protein</fullName>
    </submittedName>
</protein>
<sequence>MTIHVNSLLMGTPRTSTAMSDSDPQPVSPPTLLNESERSSSPESVTHPTSWQPHVQLPHSQQPATKRPSQYKYGKLALGFIFPFEEGILCSAQRDPEMEELTQEKPHPLLEIVARYSVFLELLCEDVEDVWPNTFICSVEDPKTEVTTPELNYTDAYSRIPTKGEVEQIQEVMDWREKVRWYYILIENQSWNGEKGERRKEMCRRVVSVAWPQAVVF</sequence>
<organism evidence="2 3">
    <name type="scientific">Lentinula raphanica</name>
    <dbReference type="NCBI Taxonomy" id="153919"/>
    <lineage>
        <taxon>Eukaryota</taxon>
        <taxon>Fungi</taxon>
        <taxon>Dikarya</taxon>
        <taxon>Basidiomycota</taxon>
        <taxon>Agaricomycotina</taxon>
        <taxon>Agaricomycetes</taxon>
        <taxon>Agaricomycetidae</taxon>
        <taxon>Agaricales</taxon>
        <taxon>Marasmiineae</taxon>
        <taxon>Omphalotaceae</taxon>
        <taxon>Lentinula</taxon>
    </lineage>
</organism>
<feature type="compositionally biased region" description="Polar residues" evidence="1">
    <location>
        <begin position="13"/>
        <end position="34"/>
    </location>
</feature>
<gene>
    <name evidence="2" type="ORF">F5878DRAFT_611641</name>
</gene>
<evidence type="ECO:0000313" key="3">
    <source>
        <dbReference type="Proteomes" id="UP001163846"/>
    </source>
</evidence>
<feature type="region of interest" description="Disordered" evidence="1">
    <location>
        <begin position="1"/>
        <end position="68"/>
    </location>
</feature>
<proteinExistence type="predicted"/>
<accession>A0AA38PDY8</accession>
<comment type="caution">
    <text evidence="2">The sequence shown here is derived from an EMBL/GenBank/DDBJ whole genome shotgun (WGS) entry which is preliminary data.</text>
</comment>
<evidence type="ECO:0000256" key="1">
    <source>
        <dbReference type="SAM" id="MobiDB-lite"/>
    </source>
</evidence>